<organism evidence="3 7">
    <name type="scientific">Coffea arabica</name>
    <name type="common">Arabian coffee</name>
    <dbReference type="NCBI Taxonomy" id="13443"/>
    <lineage>
        <taxon>Eukaryota</taxon>
        <taxon>Viridiplantae</taxon>
        <taxon>Streptophyta</taxon>
        <taxon>Embryophyta</taxon>
        <taxon>Tracheophyta</taxon>
        <taxon>Spermatophyta</taxon>
        <taxon>Magnoliopsida</taxon>
        <taxon>eudicotyledons</taxon>
        <taxon>Gunneridae</taxon>
        <taxon>Pentapetalae</taxon>
        <taxon>asterids</taxon>
        <taxon>lamiids</taxon>
        <taxon>Gentianales</taxon>
        <taxon>Rubiaceae</taxon>
        <taxon>Ixoroideae</taxon>
        <taxon>Gardenieae complex</taxon>
        <taxon>Bertiereae - Coffeeae clade</taxon>
        <taxon>Coffeeae</taxon>
        <taxon>Coffea</taxon>
    </lineage>
</organism>
<evidence type="ECO:0000313" key="7">
    <source>
        <dbReference type="RefSeq" id="XP_071911258.1"/>
    </source>
</evidence>
<sequence>MSFSCLQDNSIFAWLINCLKAEFWFSEGHSQKLICVAEALPLGDASVDAVVATLVLCSVKDVDLALQVSENQRLLLQPWIRDLKCSICLEFRWQGSFDFDAQS</sequence>
<gene>
    <name evidence="4 5 6 7" type="primary">LOC113702899</name>
</gene>
<proteinExistence type="predicted"/>
<keyword evidence="3" id="KW-1185">Reference proteome</keyword>
<evidence type="ECO:0000313" key="6">
    <source>
        <dbReference type="RefSeq" id="XP_071911253.1"/>
    </source>
</evidence>
<evidence type="ECO:0000256" key="1">
    <source>
        <dbReference type="ARBA" id="ARBA00011738"/>
    </source>
</evidence>
<dbReference type="RefSeq" id="XP_071911242.1">
    <property type="nucleotide sequence ID" value="XM_072055141.1"/>
</dbReference>
<dbReference type="InterPro" id="IPR013216">
    <property type="entry name" value="Methyltransf_11"/>
</dbReference>
<accession>A0ABM4UVF8</accession>
<dbReference type="Proteomes" id="UP001652660">
    <property type="component" value="Chromosome 1e"/>
</dbReference>
<reference evidence="4 5" key="2">
    <citation type="submission" date="2025-05" db="UniProtKB">
        <authorList>
            <consortium name="RefSeq"/>
        </authorList>
    </citation>
    <scope>NUCLEOTIDE SEQUENCE [LARGE SCALE GENOMIC DNA]</scope>
    <source>
        <tissue evidence="4 5">Leaves</tissue>
    </source>
</reference>
<comment type="subunit">
    <text evidence="1">Homodimer.</text>
</comment>
<evidence type="ECO:0000259" key="2">
    <source>
        <dbReference type="Pfam" id="PF08241"/>
    </source>
</evidence>
<dbReference type="RefSeq" id="XP_071911258.1">
    <property type="nucleotide sequence ID" value="XM_072055157.1"/>
</dbReference>
<dbReference type="GeneID" id="113702899"/>
<protein>
    <submittedName>
        <fullName evidence="4 5">Uncharacterized protein isoform X3</fullName>
    </submittedName>
</protein>
<feature type="domain" description="Methyltransferase type 11" evidence="2">
    <location>
        <begin position="33"/>
        <end position="67"/>
    </location>
</feature>
<name>A0ABM4UVF8_COFAR</name>
<dbReference type="RefSeq" id="XP_071911247.1">
    <property type="nucleotide sequence ID" value="XM_072055146.1"/>
</dbReference>
<evidence type="ECO:0000313" key="5">
    <source>
        <dbReference type="RefSeq" id="XP_071911247.1"/>
    </source>
</evidence>
<evidence type="ECO:0000313" key="4">
    <source>
        <dbReference type="RefSeq" id="XP_071911242.1"/>
    </source>
</evidence>
<evidence type="ECO:0000313" key="3">
    <source>
        <dbReference type="Proteomes" id="UP001652660"/>
    </source>
</evidence>
<dbReference type="RefSeq" id="XP_071911253.1">
    <property type="nucleotide sequence ID" value="XM_072055152.1"/>
</dbReference>
<reference evidence="3" key="1">
    <citation type="journal article" date="2025" name="Foods">
        <title>Unveiling the Microbial Signatures of Arabica Coffee Cherries: Insights into Ripeness Specific Diversity, Functional Traits, and Implications for Quality and Safety.</title>
        <authorList>
            <consortium name="RefSeq"/>
            <person name="Tenea G.N."/>
            <person name="Cifuentes V."/>
            <person name="Reyes P."/>
            <person name="Cevallos-Vallejos M."/>
        </authorList>
    </citation>
    <scope>NUCLEOTIDE SEQUENCE [LARGE SCALE GENOMIC DNA]</scope>
</reference>
<dbReference type="Pfam" id="PF08241">
    <property type="entry name" value="Methyltransf_11"/>
    <property type="match status" value="1"/>
</dbReference>